<evidence type="ECO:0000313" key="1">
    <source>
        <dbReference type="EMBL" id="RAI41735.1"/>
    </source>
</evidence>
<evidence type="ECO:0000313" key="2">
    <source>
        <dbReference type="Proteomes" id="UP000249130"/>
    </source>
</evidence>
<organism evidence="1 2">
    <name type="scientific">Rhodoplanes roseus</name>
    <dbReference type="NCBI Taxonomy" id="29409"/>
    <lineage>
        <taxon>Bacteria</taxon>
        <taxon>Pseudomonadati</taxon>
        <taxon>Pseudomonadota</taxon>
        <taxon>Alphaproteobacteria</taxon>
        <taxon>Hyphomicrobiales</taxon>
        <taxon>Nitrobacteraceae</taxon>
        <taxon>Rhodoplanes</taxon>
    </lineage>
</organism>
<protein>
    <submittedName>
        <fullName evidence="1">Uncharacterized protein</fullName>
    </submittedName>
</protein>
<dbReference type="AlphaFoldDB" id="A0A327KW27"/>
<gene>
    <name evidence="1" type="ORF">CH341_21060</name>
</gene>
<reference evidence="1 2" key="1">
    <citation type="submission" date="2017-07" db="EMBL/GenBank/DDBJ databases">
        <title>Draft Genome Sequences of Select Purple Nonsulfur Bacteria.</title>
        <authorList>
            <person name="Lasarre B."/>
            <person name="Mckinlay J.B."/>
        </authorList>
    </citation>
    <scope>NUCLEOTIDE SEQUENCE [LARGE SCALE GENOMIC DNA]</scope>
    <source>
        <strain evidence="1 2">DSM 5909</strain>
    </source>
</reference>
<name>A0A327KW27_9BRAD</name>
<dbReference type="Proteomes" id="UP000249130">
    <property type="component" value="Unassembled WGS sequence"/>
</dbReference>
<accession>A0A327KW27</accession>
<dbReference type="EMBL" id="NPEX01000178">
    <property type="protein sequence ID" value="RAI41735.1"/>
    <property type="molecule type" value="Genomic_DNA"/>
</dbReference>
<proteinExistence type="predicted"/>
<sequence>MAMASLATATFTGQSGQAYEFLAYDRDTEFKSTGAVYVVAIRYTVPNGSSYRHVYVGETRDLSDSPLTHCRTACFERIGANSIFVRLEGNAERRQEIAQDLLETYDPPCNSDREGLCEYPTTECPLVWPLGL</sequence>
<keyword evidence="2" id="KW-1185">Reference proteome</keyword>
<comment type="caution">
    <text evidence="1">The sequence shown here is derived from an EMBL/GenBank/DDBJ whole genome shotgun (WGS) entry which is preliminary data.</text>
</comment>